<dbReference type="EMBL" id="HG793127">
    <property type="protein sequence ID" value="CDK26497.1"/>
    <property type="molecule type" value="Genomic_DNA"/>
</dbReference>
<dbReference type="InterPro" id="IPR023210">
    <property type="entry name" value="NADP_OxRdtase_dom"/>
</dbReference>
<dbReference type="HOGENOM" id="CLU_023205_2_0_1"/>
<dbReference type="CDD" id="cd19079">
    <property type="entry name" value="AKR_EcYajO-like"/>
    <property type="match status" value="1"/>
</dbReference>
<dbReference type="InterPro" id="IPR050523">
    <property type="entry name" value="AKR_Detox_Biosynth"/>
</dbReference>
<dbReference type="STRING" id="1382522.W6MNB1"/>
<reference evidence="3" key="1">
    <citation type="submission" date="2013-12" db="EMBL/GenBank/DDBJ databases">
        <authorList>
            <person name="Genoscope - CEA"/>
        </authorList>
    </citation>
    <scope>NUCLEOTIDE SEQUENCE</scope>
    <source>
        <strain evidence="3">CBS 1993</strain>
    </source>
</reference>
<evidence type="ECO:0000259" key="2">
    <source>
        <dbReference type="Pfam" id="PF00248"/>
    </source>
</evidence>
<name>W6MNB1_9ASCO</name>
<dbReference type="PANTHER" id="PTHR43364">
    <property type="entry name" value="NADH-SPECIFIC METHYLGLYOXAL REDUCTASE-RELATED"/>
    <property type="match status" value="1"/>
</dbReference>
<keyword evidence="1" id="KW-0560">Oxidoreductase</keyword>
<organism evidence="3 4">
    <name type="scientific">Kuraishia capsulata CBS 1993</name>
    <dbReference type="NCBI Taxonomy" id="1382522"/>
    <lineage>
        <taxon>Eukaryota</taxon>
        <taxon>Fungi</taxon>
        <taxon>Dikarya</taxon>
        <taxon>Ascomycota</taxon>
        <taxon>Saccharomycotina</taxon>
        <taxon>Pichiomycetes</taxon>
        <taxon>Pichiales</taxon>
        <taxon>Pichiaceae</taxon>
        <taxon>Kuraishia</taxon>
    </lineage>
</organism>
<dbReference type="Gene3D" id="3.20.20.100">
    <property type="entry name" value="NADP-dependent oxidoreductase domain"/>
    <property type="match status" value="1"/>
</dbReference>
<dbReference type="PANTHER" id="PTHR43364:SF15">
    <property type="entry name" value="ARYL-ALCOHOL DEHYDROGENASE AAD16-RELATED"/>
    <property type="match status" value="1"/>
</dbReference>
<dbReference type="GeneID" id="34519888"/>
<evidence type="ECO:0000313" key="3">
    <source>
        <dbReference type="EMBL" id="CDK26497.1"/>
    </source>
</evidence>
<sequence>MSNIPDELYANLGKSGLKVSKVIVGCMSYGSKDWFDWVLDDEDKVMEILKQAYDSGIRTFDTADVYSNGFSEVLIGKFLKKYNIPRDTVVILTKCFNFIDKEFKYPWRQYPKFEGINRSGLSRKHIIDAVQDSMERLGTYIDLLQIHRFDPDTPQEETMRALNYVVEQGWARYIGASSMKCYQFATFQFIAEKNGWAKFISMQNYYNLVYREEEREMIPYCKKTGVGIIPWSPIAMGILARPLDVDLATDRSKSTMVTNIKNSLTAKDKELIGKVEALANKHNVAMATISTAWVLSKGCFPIIGLSKPKRIDDALAAISFKLTSEEIEDLESSYEAKLISTFGV</sequence>
<dbReference type="Proteomes" id="UP000019384">
    <property type="component" value="Unassembled WGS sequence"/>
</dbReference>
<evidence type="ECO:0000313" key="4">
    <source>
        <dbReference type="Proteomes" id="UP000019384"/>
    </source>
</evidence>
<dbReference type="FunFam" id="3.20.20.100:FF:000004">
    <property type="entry name" value="Oxidoreductase, aldo/keto reductase"/>
    <property type="match status" value="1"/>
</dbReference>
<proteinExistence type="predicted"/>
<dbReference type="RefSeq" id="XP_022458500.1">
    <property type="nucleotide sequence ID" value="XM_022602724.1"/>
</dbReference>
<dbReference type="AlphaFoldDB" id="W6MNB1"/>
<dbReference type="SUPFAM" id="SSF51430">
    <property type="entry name" value="NAD(P)-linked oxidoreductase"/>
    <property type="match status" value="1"/>
</dbReference>
<accession>W6MNB1</accession>
<dbReference type="OrthoDB" id="48988at2759"/>
<feature type="domain" description="NADP-dependent oxidoreductase" evidence="2">
    <location>
        <begin position="22"/>
        <end position="334"/>
    </location>
</feature>
<keyword evidence="4" id="KW-1185">Reference proteome</keyword>
<gene>
    <name evidence="3" type="ORF">KUCA_T00002469001</name>
</gene>
<reference evidence="3" key="2">
    <citation type="submission" date="2014-02" db="EMBL/GenBank/DDBJ databases">
        <title>Complete DNA sequence of /Kuraishia capsulata/ illustrates novel genomic features among budding yeasts (/Saccharomycotina/).</title>
        <authorList>
            <person name="Morales L."/>
            <person name="Noel B."/>
            <person name="Porcel B."/>
            <person name="Marcet-Houben M."/>
            <person name="Hullo M-F."/>
            <person name="Sacerdot C."/>
            <person name="Tekaia F."/>
            <person name="Leh-Louis V."/>
            <person name="Despons L."/>
            <person name="Khanna V."/>
            <person name="Aury J-M."/>
            <person name="Barbe V."/>
            <person name="Couloux A."/>
            <person name="Labadie K."/>
            <person name="Pelletier E."/>
            <person name="Souciet J-L."/>
            <person name="Boekhout T."/>
            <person name="Gabaldon T."/>
            <person name="Wincker P."/>
            <person name="Dujon B."/>
        </authorList>
    </citation>
    <scope>NUCLEOTIDE SEQUENCE</scope>
    <source>
        <strain evidence="3">CBS 1993</strain>
    </source>
</reference>
<protein>
    <recommendedName>
        <fullName evidence="2">NADP-dependent oxidoreductase domain-containing protein</fullName>
    </recommendedName>
</protein>
<evidence type="ECO:0000256" key="1">
    <source>
        <dbReference type="ARBA" id="ARBA00023002"/>
    </source>
</evidence>
<dbReference type="GO" id="GO:0005829">
    <property type="term" value="C:cytosol"/>
    <property type="evidence" value="ECO:0007669"/>
    <property type="project" value="UniProtKB-ARBA"/>
</dbReference>
<dbReference type="GO" id="GO:0016491">
    <property type="term" value="F:oxidoreductase activity"/>
    <property type="evidence" value="ECO:0007669"/>
    <property type="project" value="UniProtKB-KW"/>
</dbReference>
<dbReference type="InterPro" id="IPR036812">
    <property type="entry name" value="NAD(P)_OxRdtase_dom_sf"/>
</dbReference>
<dbReference type="Pfam" id="PF00248">
    <property type="entry name" value="Aldo_ket_red"/>
    <property type="match status" value="1"/>
</dbReference>